<dbReference type="OrthoDB" id="2156856at2759"/>
<dbReference type="InterPro" id="IPR016024">
    <property type="entry name" value="ARM-type_fold"/>
</dbReference>
<proteinExistence type="inferred from homology"/>
<comment type="similarity">
    <text evidence="3">Belongs to the SAAL1 family.</text>
</comment>
<name>A0A210QPT4_MIZYE</name>
<dbReference type="Gene3D" id="1.25.10.10">
    <property type="entry name" value="Leucine-rich Repeat Variant"/>
    <property type="match status" value="1"/>
</dbReference>
<keyword evidence="6" id="KW-1185">Reference proteome</keyword>
<feature type="compositionally biased region" description="Basic and acidic residues" evidence="4">
    <location>
        <begin position="1"/>
        <end position="12"/>
    </location>
</feature>
<sequence length="348" mass="38663">MADEIVHVDSPEPTRNPSPPPELRSNTDLLEADAISNTTFSKHWLFSTLMKLIEEVEKDPEPGDEDAEFGLDVDEELQNELCKLWDISMNMDVAKFLQEFKALDIFVSVIGKSKAPRVTEICVGILGNMACDEEISQVMSENSQLISLIIMLLENRDPPTLVESTRLLYTSLSKPSTSGPWISAVSESEDILNNLIFILNSSTNCDLLKNAGEVIDILLDQREDMCDAWATPEFVTALMEAIKQLGCHHSEALEIYFHIFQIFSTTEKGVETLVTCSAALEVPLMKHLDMLCEDEIVDLDGGDSCLASALSVLNILFLSDDSVHDKLLTIYFPGRTRRPNSEGYPGVS</sequence>
<dbReference type="SUPFAM" id="SSF48371">
    <property type="entry name" value="ARM repeat"/>
    <property type="match status" value="1"/>
</dbReference>
<evidence type="ECO:0000256" key="1">
    <source>
        <dbReference type="ARBA" id="ARBA00004123"/>
    </source>
</evidence>
<dbReference type="InterPro" id="IPR011989">
    <property type="entry name" value="ARM-like"/>
</dbReference>
<protein>
    <submittedName>
        <fullName evidence="5">Protein saal1</fullName>
    </submittedName>
</protein>
<organism evidence="5 6">
    <name type="scientific">Mizuhopecten yessoensis</name>
    <name type="common">Japanese scallop</name>
    <name type="synonym">Patinopecten yessoensis</name>
    <dbReference type="NCBI Taxonomy" id="6573"/>
    <lineage>
        <taxon>Eukaryota</taxon>
        <taxon>Metazoa</taxon>
        <taxon>Spiralia</taxon>
        <taxon>Lophotrochozoa</taxon>
        <taxon>Mollusca</taxon>
        <taxon>Bivalvia</taxon>
        <taxon>Autobranchia</taxon>
        <taxon>Pteriomorphia</taxon>
        <taxon>Pectinida</taxon>
        <taxon>Pectinoidea</taxon>
        <taxon>Pectinidae</taxon>
        <taxon>Mizuhopecten</taxon>
    </lineage>
</organism>
<reference evidence="5 6" key="1">
    <citation type="journal article" date="2017" name="Nat. Ecol. Evol.">
        <title>Scallop genome provides insights into evolution of bilaterian karyotype and development.</title>
        <authorList>
            <person name="Wang S."/>
            <person name="Zhang J."/>
            <person name="Jiao W."/>
            <person name="Li J."/>
            <person name="Xun X."/>
            <person name="Sun Y."/>
            <person name="Guo X."/>
            <person name="Huan P."/>
            <person name="Dong B."/>
            <person name="Zhang L."/>
            <person name="Hu X."/>
            <person name="Sun X."/>
            <person name="Wang J."/>
            <person name="Zhao C."/>
            <person name="Wang Y."/>
            <person name="Wang D."/>
            <person name="Huang X."/>
            <person name="Wang R."/>
            <person name="Lv J."/>
            <person name="Li Y."/>
            <person name="Zhang Z."/>
            <person name="Liu B."/>
            <person name="Lu W."/>
            <person name="Hui Y."/>
            <person name="Liang J."/>
            <person name="Zhou Z."/>
            <person name="Hou R."/>
            <person name="Li X."/>
            <person name="Liu Y."/>
            <person name="Li H."/>
            <person name="Ning X."/>
            <person name="Lin Y."/>
            <person name="Zhao L."/>
            <person name="Xing Q."/>
            <person name="Dou J."/>
            <person name="Li Y."/>
            <person name="Mao J."/>
            <person name="Guo H."/>
            <person name="Dou H."/>
            <person name="Li T."/>
            <person name="Mu C."/>
            <person name="Jiang W."/>
            <person name="Fu Q."/>
            <person name="Fu X."/>
            <person name="Miao Y."/>
            <person name="Liu J."/>
            <person name="Yu Q."/>
            <person name="Li R."/>
            <person name="Liao H."/>
            <person name="Li X."/>
            <person name="Kong Y."/>
            <person name="Jiang Z."/>
            <person name="Chourrout D."/>
            <person name="Li R."/>
            <person name="Bao Z."/>
        </authorList>
    </citation>
    <scope>NUCLEOTIDE SEQUENCE [LARGE SCALE GENOMIC DNA]</scope>
    <source>
        <strain evidence="5 6">PY_sf001</strain>
    </source>
</reference>
<comment type="subcellular location">
    <subcellularLocation>
        <location evidence="1">Nucleus</location>
    </subcellularLocation>
</comment>
<dbReference type="Proteomes" id="UP000242188">
    <property type="component" value="Unassembled WGS sequence"/>
</dbReference>
<dbReference type="EMBL" id="NEDP02002474">
    <property type="protein sequence ID" value="OWF50750.1"/>
    <property type="molecule type" value="Genomic_DNA"/>
</dbReference>
<evidence type="ECO:0000256" key="4">
    <source>
        <dbReference type="SAM" id="MobiDB-lite"/>
    </source>
</evidence>
<evidence type="ECO:0000313" key="5">
    <source>
        <dbReference type="EMBL" id="OWF50750.1"/>
    </source>
</evidence>
<gene>
    <name evidence="5" type="ORF">KP79_PYT18165</name>
</gene>
<accession>A0A210QPT4</accession>
<evidence type="ECO:0000256" key="2">
    <source>
        <dbReference type="ARBA" id="ARBA00023242"/>
    </source>
</evidence>
<dbReference type="GO" id="GO:0005654">
    <property type="term" value="C:nucleoplasm"/>
    <property type="evidence" value="ECO:0007669"/>
    <property type="project" value="TreeGrafter"/>
</dbReference>
<dbReference type="PANTHER" id="PTHR23424">
    <property type="entry name" value="SERUM AMYLOID A"/>
    <property type="match status" value="1"/>
</dbReference>
<dbReference type="InterPro" id="IPR052464">
    <property type="entry name" value="Synovial_Prolif_Regulator"/>
</dbReference>
<comment type="caution">
    <text evidence="5">The sequence shown here is derived from an EMBL/GenBank/DDBJ whole genome shotgun (WGS) entry which is preliminary data.</text>
</comment>
<evidence type="ECO:0000256" key="3">
    <source>
        <dbReference type="ARBA" id="ARBA00038401"/>
    </source>
</evidence>
<dbReference type="AlphaFoldDB" id="A0A210QPT4"/>
<evidence type="ECO:0000313" key="6">
    <source>
        <dbReference type="Proteomes" id="UP000242188"/>
    </source>
</evidence>
<dbReference type="PANTHER" id="PTHR23424:SF23">
    <property type="entry name" value="PROTEIN SAAL1"/>
    <property type="match status" value="1"/>
</dbReference>
<feature type="region of interest" description="Disordered" evidence="4">
    <location>
        <begin position="1"/>
        <end position="26"/>
    </location>
</feature>
<keyword evidence="2" id="KW-0539">Nucleus</keyword>